<sequence>MHGPYVRRMIPEPGDPDREVPVAETFHEQTDEELTEKEVKQMEADDQAIQIILMGLPEYIYAVVDSCETAQEIWLRVQQMMKGSDIWIQDKKAKLFNEWERFTSTDGESIESYYRRFSKLMNDFKRNKHFSEKIASNLKAHDPLALMANSNNPDNYLVFHQDQPSSVTYMQQPQPNNNFNPQPSFNTNYMQQPMPNPEDITDPTTTMNMTLVLMAKAFKLYYSTPTNNNQIISSNPRNRQIAHPGMNLGQDRQMQMVEGNRGNQFRQYAGQNVGNQNGYNAVQTVGNQVVQNSVQNLGIQNAGNQNGLIVIPGIGNMNLNPNRNGNVVETRAEATARDLEEIEEVNANYILIANLQQASTSSTQIDSAPIYDSDGSAEVHEYDNCYNNEIFNMFTQEEQYTKLLDPIPEPHQVHQNDSNVISVISTIEVEKVNTVNRKMKETNADLTTELARYKNQEKCFEINQEKYDKLKRCYQKSVYQEQCLTKKINALYLSSAKMITTLNEEIAVWPKESGIEDFFIAVILSYRDSTMGRIVASHEDSRASLPETQQHVEKMNFQKPKSHPETLSIVFFSTLSWKIAIHTSAWNVPGALQRPQGACGGNTLDNGEFLSMGSLCGTAKHLYESGLSPGHSYLLAMMTGNLFVTLQKCYSRWGGEHIREAQLRSGRFRNIPMNFKAKSMTTGSSTGLSEVGRLVIFLGSTVSFVTSGFNFPPTSRTITYEWAPTQVTQLCSTTFTGRGGAGTEITGLSRSRALNHIFHSSNIGDTRSGSARTSLYNNGFASELRTLDMLSMMLEQSAGLLSKKLPPAAEFKENIQLLQRIPSVELEQFCHSFDYQPSYLWEVQQDSEELVVVDDVPKTDDLR</sequence>
<protein>
    <submittedName>
        <fullName evidence="1">Uncharacterized protein</fullName>
    </submittedName>
</protein>
<accession>A0ABQ5IJI0</accession>
<dbReference type="Pfam" id="PF14223">
    <property type="entry name" value="Retrotran_gag_2"/>
    <property type="match status" value="1"/>
</dbReference>
<keyword evidence="2" id="KW-1185">Reference proteome</keyword>
<reference evidence="1" key="2">
    <citation type="submission" date="2022-01" db="EMBL/GenBank/DDBJ databases">
        <authorList>
            <person name="Yamashiro T."/>
            <person name="Shiraishi A."/>
            <person name="Satake H."/>
            <person name="Nakayama K."/>
        </authorList>
    </citation>
    <scope>NUCLEOTIDE SEQUENCE</scope>
</reference>
<comment type="caution">
    <text evidence="1">The sequence shown here is derived from an EMBL/GenBank/DDBJ whole genome shotgun (WGS) entry which is preliminary data.</text>
</comment>
<proteinExistence type="predicted"/>
<reference evidence="1" key="1">
    <citation type="journal article" date="2022" name="Int. J. Mol. Sci.">
        <title>Draft Genome of Tanacetum Coccineum: Genomic Comparison of Closely Related Tanacetum-Family Plants.</title>
        <authorList>
            <person name="Yamashiro T."/>
            <person name="Shiraishi A."/>
            <person name="Nakayama K."/>
            <person name="Satake H."/>
        </authorList>
    </citation>
    <scope>NUCLEOTIDE SEQUENCE</scope>
</reference>
<gene>
    <name evidence="1" type="ORF">Tco_1110269</name>
</gene>
<evidence type="ECO:0000313" key="2">
    <source>
        <dbReference type="Proteomes" id="UP001151760"/>
    </source>
</evidence>
<evidence type="ECO:0000313" key="1">
    <source>
        <dbReference type="EMBL" id="GJT99930.1"/>
    </source>
</evidence>
<organism evidence="1 2">
    <name type="scientific">Tanacetum coccineum</name>
    <dbReference type="NCBI Taxonomy" id="301880"/>
    <lineage>
        <taxon>Eukaryota</taxon>
        <taxon>Viridiplantae</taxon>
        <taxon>Streptophyta</taxon>
        <taxon>Embryophyta</taxon>
        <taxon>Tracheophyta</taxon>
        <taxon>Spermatophyta</taxon>
        <taxon>Magnoliopsida</taxon>
        <taxon>eudicotyledons</taxon>
        <taxon>Gunneridae</taxon>
        <taxon>Pentapetalae</taxon>
        <taxon>asterids</taxon>
        <taxon>campanulids</taxon>
        <taxon>Asterales</taxon>
        <taxon>Asteraceae</taxon>
        <taxon>Asteroideae</taxon>
        <taxon>Anthemideae</taxon>
        <taxon>Anthemidinae</taxon>
        <taxon>Tanacetum</taxon>
    </lineage>
</organism>
<dbReference type="Proteomes" id="UP001151760">
    <property type="component" value="Unassembled WGS sequence"/>
</dbReference>
<dbReference type="EMBL" id="BQNB010020815">
    <property type="protein sequence ID" value="GJT99930.1"/>
    <property type="molecule type" value="Genomic_DNA"/>
</dbReference>
<name>A0ABQ5IJI0_9ASTR</name>